<organism evidence="1 2">
    <name type="scientific">Niabella digestorum</name>
    <dbReference type="NCBI Taxonomy" id="3117701"/>
    <lineage>
        <taxon>Bacteria</taxon>
        <taxon>Pseudomonadati</taxon>
        <taxon>Bacteroidota</taxon>
        <taxon>Chitinophagia</taxon>
        <taxon>Chitinophagales</taxon>
        <taxon>Chitinophagaceae</taxon>
        <taxon>Niabella</taxon>
    </lineage>
</organism>
<dbReference type="Pfam" id="PF17653">
    <property type="entry name" value="DUF5522"/>
    <property type="match status" value="1"/>
</dbReference>
<dbReference type="InterPro" id="IPR040807">
    <property type="entry name" value="DUF5522"/>
</dbReference>
<evidence type="ECO:0000313" key="1">
    <source>
        <dbReference type="EMBL" id="MEE6187345.1"/>
    </source>
</evidence>
<name>A0ABU7RH68_9BACT</name>
<gene>
    <name evidence="1" type="ORF">V2H41_08675</name>
</gene>
<protein>
    <submittedName>
        <fullName evidence="1">DUF5522 domain-containing protein</fullName>
    </submittedName>
</protein>
<dbReference type="RefSeq" id="WP_330974754.1">
    <property type="nucleotide sequence ID" value="NZ_JAZGLY010000004.1"/>
</dbReference>
<dbReference type="PANTHER" id="PTHR21037:SF2">
    <property type="entry name" value="SIMILAR TO NOVEL PROTEIN"/>
    <property type="match status" value="1"/>
</dbReference>
<evidence type="ECO:0000313" key="2">
    <source>
        <dbReference type="Proteomes" id="UP001357452"/>
    </source>
</evidence>
<proteinExistence type="predicted"/>
<dbReference type="PANTHER" id="PTHR21037">
    <property type="entry name" value="39S RIBOSOMAL PROTEIN L14, MITOCHONDRIAL"/>
    <property type="match status" value="1"/>
</dbReference>
<accession>A0ABU7RH68</accession>
<comment type="caution">
    <text evidence="1">The sequence shown here is derived from an EMBL/GenBank/DDBJ whole genome shotgun (WGS) entry which is preliminary data.</text>
</comment>
<reference evidence="1 2" key="1">
    <citation type="submission" date="2024-01" db="EMBL/GenBank/DDBJ databases">
        <title>Niabella digestum sp. nov., isolated from waste digestion system.</title>
        <authorList>
            <person name="Zhang L."/>
        </authorList>
    </citation>
    <scope>NUCLEOTIDE SEQUENCE [LARGE SCALE GENOMIC DNA]</scope>
    <source>
        <strain evidence="1 2">A18</strain>
    </source>
</reference>
<dbReference type="Proteomes" id="UP001357452">
    <property type="component" value="Unassembled WGS sequence"/>
</dbReference>
<sequence>MSSMKDEYTYINDKGQVVFTELYHLRRGYCCGNGCLHCPYDYKAVPEPRRTLLLNERKQKNKNPEQ</sequence>
<dbReference type="EMBL" id="JAZGLY010000004">
    <property type="protein sequence ID" value="MEE6187345.1"/>
    <property type="molecule type" value="Genomic_DNA"/>
</dbReference>
<keyword evidence="2" id="KW-1185">Reference proteome</keyword>